<dbReference type="KEGG" id="tpf:TPHA_0M01250"/>
<sequence>MQAGSLSFANNNNNYVDRWIDLSSSFFDETHYNNNNNRQNTSSIFSLTNDIGSRPNTSKSSFSTNLFILKDKTNISINSSDYSSVRRKPRRPDTIEKISKHPLVNSFPVLEQEQNAVTNQINEKKQVFYDISKLFLICKHSILRLNSNSSSNEEESLNPNSNSTFNSTSRTNSTNFKSLIFLPRCFQHHQMKKWMKERYKDQGYSIKKNYKCPPSACERSTQPNAINNFNNNSYNMLSYRYLRYQSDNYQNNKRVKELLCRYCHGVNWLPCESYFKHLFYAHGIMSEINRYTYSDDCCNILSIEKIRTSEFLTCFKQNLKIKEFSRNIFAIVETKLIPEPLKFYSSTINGGFKRMHALCPHCSTWIRLGWCEHDKIMNEEEVYLKNVNTIRNLNNAYYDIFNDNSSLSFIQRRERNKIEGLYENYFRHYIECNYGRFQNRCLYIDIKISPSV</sequence>
<dbReference type="AlphaFoldDB" id="G8C0I5"/>
<gene>
    <name evidence="2" type="primary">TPHA0M01250</name>
    <name evidence="2" type="ordered locus">TPHA_0M01250</name>
</gene>
<dbReference type="RefSeq" id="XP_003688134.1">
    <property type="nucleotide sequence ID" value="XM_003688086.1"/>
</dbReference>
<evidence type="ECO:0000313" key="2">
    <source>
        <dbReference type="EMBL" id="CCE65700.1"/>
    </source>
</evidence>
<protein>
    <submittedName>
        <fullName evidence="2">Uncharacterized protein</fullName>
    </submittedName>
</protein>
<dbReference type="HOGENOM" id="CLU_055691_0_0_1"/>
<dbReference type="OrthoDB" id="3981139at2759"/>
<name>G8C0I5_TETPH</name>
<dbReference type="EMBL" id="HE612868">
    <property type="protein sequence ID" value="CCE65700.1"/>
    <property type="molecule type" value="Genomic_DNA"/>
</dbReference>
<dbReference type="GeneID" id="11531933"/>
<dbReference type="Proteomes" id="UP000005666">
    <property type="component" value="Chromosome 13"/>
</dbReference>
<evidence type="ECO:0000313" key="3">
    <source>
        <dbReference type="Proteomes" id="UP000005666"/>
    </source>
</evidence>
<organism evidence="2 3">
    <name type="scientific">Tetrapisispora phaffii (strain ATCC 24235 / CBS 4417 / NBRC 1672 / NRRL Y-8282 / UCD 70-5)</name>
    <name type="common">Yeast</name>
    <name type="synonym">Fabospora phaffii</name>
    <dbReference type="NCBI Taxonomy" id="1071381"/>
    <lineage>
        <taxon>Eukaryota</taxon>
        <taxon>Fungi</taxon>
        <taxon>Dikarya</taxon>
        <taxon>Ascomycota</taxon>
        <taxon>Saccharomycotina</taxon>
        <taxon>Saccharomycetes</taxon>
        <taxon>Saccharomycetales</taxon>
        <taxon>Saccharomycetaceae</taxon>
        <taxon>Tetrapisispora</taxon>
    </lineage>
</organism>
<feature type="region of interest" description="Disordered" evidence="1">
    <location>
        <begin position="149"/>
        <end position="170"/>
    </location>
</feature>
<dbReference type="eggNOG" id="ENOG502RXYS">
    <property type="taxonomic scope" value="Eukaryota"/>
</dbReference>
<evidence type="ECO:0000256" key="1">
    <source>
        <dbReference type="SAM" id="MobiDB-lite"/>
    </source>
</evidence>
<proteinExistence type="predicted"/>
<reference evidence="2 3" key="1">
    <citation type="journal article" date="2011" name="Proc. Natl. Acad. Sci. U.S.A.">
        <title>Evolutionary erosion of yeast sex chromosomes by mating-type switching accidents.</title>
        <authorList>
            <person name="Gordon J.L."/>
            <person name="Armisen D."/>
            <person name="Proux-Wera E."/>
            <person name="Oheigeartaigh S.S."/>
            <person name="Byrne K.P."/>
            <person name="Wolfe K.H."/>
        </authorList>
    </citation>
    <scope>NUCLEOTIDE SEQUENCE [LARGE SCALE GENOMIC DNA]</scope>
    <source>
        <strain evidence="3">ATCC 24235 / CBS 4417 / NBRC 1672 / NRRL Y-8282 / UCD 70-5</strain>
    </source>
</reference>
<accession>G8C0I5</accession>
<keyword evidence="3" id="KW-1185">Reference proteome</keyword>